<name>A0A9Q0N4A4_9DIPT</name>
<comment type="caution">
    <text evidence="2">The sequence shown here is derived from an EMBL/GenBank/DDBJ whole genome shotgun (WGS) entry which is preliminary data.</text>
</comment>
<feature type="domain" description="DUF4806" evidence="1">
    <location>
        <begin position="87"/>
        <end position="157"/>
    </location>
</feature>
<dbReference type="Pfam" id="PF16064">
    <property type="entry name" value="DUF4806"/>
    <property type="match status" value="1"/>
</dbReference>
<dbReference type="EMBL" id="WJQU01000002">
    <property type="protein sequence ID" value="KAJ6643186.1"/>
    <property type="molecule type" value="Genomic_DNA"/>
</dbReference>
<proteinExistence type="predicted"/>
<dbReference type="AlphaFoldDB" id="A0A9Q0N4A4"/>
<evidence type="ECO:0000259" key="1">
    <source>
        <dbReference type="Pfam" id="PF16064"/>
    </source>
</evidence>
<dbReference type="InterPro" id="IPR032071">
    <property type="entry name" value="DUF4806"/>
</dbReference>
<dbReference type="Proteomes" id="UP001151699">
    <property type="component" value="Chromosome B"/>
</dbReference>
<organism evidence="2 3">
    <name type="scientific">Pseudolycoriella hygida</name>
    <dbReference type="NCBI Taxonomy" id="35572"/>
    <lineage>
        <taxon>Eukaryota</taxon>
        <taxon>Metazoa</taxon>
        <taxon>Ecdysozoa</taxon>
        <taxon>Arthropoda</taxon>
        <taxon>Hexapoda</taxon>
        <taxon>Insecta</taxon>
        <taxon>Pterygota</taxon>
        <taxon>Neoptera</taxon>
        <taxon>Endopterygota</taxon>
        <taxon>Diptera</taxon>
        <taxon>Nematocera</taxon>
        <taxon>Sciaroidea</taxon>
        <taxon>Sciaridae</taxon>
        <taxon>Pseudolycoriella</taxon>
    </lineage>
</organism>
<protein>
    <recommendedName>
        <fullName evidence="1">DUF4806 domain-containing protein</fullName>
    </recommendedName>
</protein>
<evidence type="ECO:0000313" key="2">
    <source>
        <dbReference type="EMBL" id="KAJ6643186.1"/>
    </source>
</evidence>
<accession>A0A9Q0N4A4</accession>
<gene>
    <name evidence="2" type="ORF">Bhyg_08142</name>
</gene>
<reference evidence="2" key="1">
    <citation type="submission" date="2022-07" db="EMBL/GenBank/DDBJ databases">
        <authorList>
            <person name="Trinca V."/>
            <person name="Uliana J.V.C."/>
            <person name="Torres T.T."/>
            <person name="Ward R.J."/>
            <person name="Monesi N."/>
        </authorList>
    </citation>
    <scope>NUCLEOTIDE SEQUENCE</scope>
    <source>
        <strain evidence="2">HSMRA1968</strain>
        <tissue evidence="2">Whole embryos</tissue>
    </source>
</reference>
<sequence>MNSTPIATDGTFQSKVLKSLDDIKQICLQGEAKRVHFEARMQTQWDLFVTKMSQGNIVCGNEPQNEQNDDFEDIDRQFPKYTKGGAEELEMIIRQDFVFKSRLFGRMDELGGSKPNEAIRLRMKYLFSDKCLDHYTWRGTHEKAPFEKLTLLNDLIFKSVRRNFKGYSRRSFNKYMVEWLKHSTTRQRTVVYTYPNRNSPEKDNESDMEDQCDQFNENNYYLN</sequence>
<evidence type="ECO:0000313" key="3">
    <source>
        <dbReference type="Proteomes" id="UP001151699"/>
    </source>
</evidence>
<keyword evidence="3" id="KW-1185">Reference proteome</keyword>
<dbReference type="OrthoDB" id="10510128at2759"/>